<dbReference type="Gene3D" id="3.30.70.1070">
    <property type="entry name" value="Sporulation related repeat"/>
    <property type="match status" value="1"/>
</dbReference>
<feature type="region of interest" description="Disordered" evidence="1">
    <location>
        <begin position="29"/>
        <end position="97"/>
    </location>
</feature>
<feature type="compositionally biased region" description="Polar residues" evidence="1">
    <location>
        <begin position="611"/>
        <end position="623"/>
    </location>
</feature>
<keyword evidence="2" id="KW-0472">Membrane</keyword>
<feature type="region of interest" description="Disordered" evidence="1">
    <location>
        <begin position="585"/>
        <end position="644"/>
    </location>
</feature>
<feature type="compositionally biased region" description="Low complexity" evidence="1">
    <location>
        <begin position="322"/>
        <end position="335"/>
    </location>
</feature>
<reference evidence="4" key="2">
    <citation type="submission" date="2023-01" db="EMBL/GenBank/DDBJ databases">
        <title>Draft genome sequence of Maritalea porphyrae strain NBRC 107169.</title>
        <authorList>
            <person name="Sun Q."/>
            <person name="Mori K."/>
        </authorList>
    </citation>
    <scope>NUCLEOTIDE SEQUENCE</scope>
    <source>
        <strain evidence="4">NBRC 107169</strain>
    </source>
</reference>
<sequence length="730" mass="75843">MTNSNDRNNLAADQTDDLIAELARIVADDAKQSTVSQAVDERAQMAATAREQLPDQQSFDAISHPGPVDPPVEEQTSSQPTSTEADVVPFGGRDEALPFSQIGEGVTAVPSAQNATTETVSKHVDQGNSPFEFDFSQNIQAGVGETQLPKVDSKPFVEPTADAEVLPETSEEAPTPDVLDGIAAIIEDVEKQSAPQPEPEFEPIPVPQETIAVQQDEVAAEDRSDFTSEPEVAHERDTSFEFTPQRDLEIPDGEDEFAVPPSQTSDGADLDAVIDDPLAEIESLIADTQTPAPAPQSKPADAAEAAIMAALASATSQPKFEASPVAAARASASPRQEPRFDADVPTARDSISPALNETPAAEPEQEYIEERRRGGVLPILASVAAILLLAVIGGVGYWFFVGQGPSDGDVPVVAAQNTNVKEVPEVTPAETEAQGQSVFNALEGNTETPTEEQIVSRDETAGASGTEVARVVTPTSSSNGLTNRKVKTVTVLADGTIVSGNEASAGAEQLPQDVRPNAPTVAVETPNSETDEIANVLNAIKEGTDAATTSTPATAPALPDTSQGEATEATAEPATPIEVAAIADDPAAPTPPARPFGLGSGSAPSLAPVAASTTPTSNDTVAQPISLLPTTNSTPSVPTSATSTTSGVAAPFYVQLASQRTLETAQATATTLKRQFPSQLGSQPIDINQVDLGDKGIYFRVRVPSNSLADANALCSSLKSNGGDCFVRNN</sequence>
<feature type="region of interest" description="Disordered" evidence="1">
    <location>
        <begin position="445"/>
        <end position="466"/>
    </location>
</feature>
<dbReference type="EMBL" id="BSNI01000002">
    <property type="protein sequence ID" value="GLQ18331.1"/>
    <property type="molecule type" value="Genomic_DNA"/>
</dbReference>
<feature type="region of interest" description="Disordered" evidence="1">
    <location>
        <begin position="189"/>
        <end position="271"/>
    </location>
</feature>
<feature type="region of interest" description="Disordered" evidence="1">
    <location>
        <begin position="546"/>
        <end position="571"/>
    </location>
</feature>
<comment type="caution">
    <text evidence="4">The sequence shown here is derived from an EMBL/GenBank/DDBJ whole genome shotgun (WGS) entry which is preliminary data.</text>
</comment>
<evidence type="ECO:0000256" key="2">
    <source>
        <dbReference type="SAM" id="Phobius"/>
    </source>
</evidence>
<evidence type="ECO:0000256" key="1">
    <source>
        <dbReference type="SAM" id="MobiDB-lite"/>
    </source>
</evidence>
<feature type="compositionally biased region" description="Basic and acidic residues" evidence="1">
    <location>
        <begin position="220"/>
        <end position="249"/>
    </location>
</feature>
<keyword evidence="2" id="KW-1133">Transmembrane helix</keyword>
<evidence type="ECO:0000313" key="5">
    <source>
        <dbReference type="Proteomes" id="UP001161405"/>
    </source>
</evidence>
<feature type="compositionally biased region" description="Pro residues" evidence="1">
    <location>
        <begin position="196"/>
        <end position="206"/>
    </location>
</feature>
<dbReference type="PROSITE" id="PS51724">
    <property type="entry name" value="SPOR"/>
    <property type="match status" value="1"/>
</dbReference>
<evidence type="ECO:0000259" key="3">
    <source>
        <dbReference type="PROSITE" id="PS51724"/>
    </source>
</evidence>
<name>A0ABQ5UT92_9HYPH</name>
<protein>
    <recommendedName>
        <fullName evidence="3">SPOR domain-containing protein</fullName>
    </recommendedName>
</protein>
<feature type="region of interest" description="Disordered" evidence="1">
    <location>
        <begin position="111"/>
        <end position="133"/>
    </location>
</feature>
<keyword evidence="2" id="KW-0812">Transmembrane</keyword>
<dbReference type="Proteomes" id="UP001161405">
    <property type="component" value="Unassembled WGS sequence"/>
</dbReference>
<feature type="region of interest" description="Disordered" evidence="1">
    <location>
        <begin position="315"/>
        <end position="344"/>
    </location>
</feature>
<dbReference type="Pfam" id="PF05036">
    <property type="entry name" value="SPOR"/>
    <property type="match status" value="1"/>
</dbReference>
<accession>A0ABQ5UT92</accession>
<proteinExistence type="predicted"/>
<evidence type="ECO:0000313" key="4">
    <source>
        <dbReference type="EMBL" id="GLQ18331.1"/>
    </source>
</evidence>
<organism evidence="4 5">
    <name type="scientific">Maritalea porphyrae</name>
    <dbReference type="NCBI Taxonomy" id="880732"/>
    <lineage>
        <taxon>Bacteria</taxon>
        <taxon>Pseudomonadati</taxon>
        <taxon>Pseudomonadota</taxon>
        <taxon>Alphaproteobacteria</taxon>
        <taxon>Hyphomicrobiales</taxon>
        <taxon>Devosiaceae</taxon>
        <taxon>Maritalea</taxon>
    </lineage>
</organism>
<feature type="compositionally biased region" description="Low complexity" evidence="1">
    <location>
        <begin position="629"/>
        <end position="644"/>
    </location>
</feature>
<dbReference type="RefSeq" id="WP_284365195.1">
    <property type="nucleotide sequence ID" value="NZ_BSNI01000002.1"/>
</dbReference>
<feature type="domain" description="SPOR" evidence="3">
    <location>
        <begin position="646"/>
        <end position="730"/>
    </location>
</feature>
<dbReference type="InterPro" id="IPR007730">
    <property type="entry name" value="SPOR-like_dom"/>
</dbReference>
<reference evidence="4" key="1">
    <citation type="journal article" date="2014" name="Int. J. Syst. Evol. Microbiol.">
        <title>Complete genome of a new Firmicutes species belonging to the dominant human colonic microbiota ('Ruminococcus bicirculans') reveals two chromosomes and a selective capacity to utilize plant glucans.</title>
        <authorList>
            <consortium name="NISC Comparative Sequencing Program"/>
            <person name="Wegmann U."/>
            <person name="Louis P."/>
            <person name="Goesmann A."/>
            <person name="Henrissat B."/>
            <person name="Duncan S.H."/>
            <person name="Flint H.J."/>
        </authorList>
    </citation>
    <scope>NUCLEOTIDE SEQUENCE</scope>
    <source>
        <strain evidence="4">NBRC 107169</strain>
    </source>
</reference>
<gene>
    <name evidence="4" type="ORF">GCM10007879_25800</name>
</gene>
<keyword evidence="5" id="KW-1185">Reference proteome</keyword>
<dbReference type="InterPro" id="IPR036680">
    <property type="entry name" value="SPOR-like_sf"/>
</dbReference>
<feature type="transmembrane region" description="Helical" evidence="2">
    <location>
        <begin position="376"/>
        <end position="400"/>
    </location>
</feature>
<feature type="compositionally biased region" description="Polar residues" evidence="1">
    <location>
        <begin position="74"/>
        <end position="84"/>
    </location>
</feature>